<dbReference type="GO" id="GO:0005829">
    <property type="term" value="C:cytosol"/>
    <property type="evidence" value="ECO:0007669"/>
    <property type="project" value="TreeGrafter"/>
</dbReference>
<dbReference type="GO" id="GO:0007165">
    <property type="term" value="P:signal transduction"/>
    <property type="evidence" value="ECO:0007669"/>
    <property type="project" value="InterPro"/>
</dbReference>
<name>A0A3B1B7R3_9ZZZZ</name>
<organism evidence="2">
    <name type="scientific">hydrothermal vent metagenome</name>
    <dbReference type="NCBI Taxonomy" id="652676"/>
    <lineage>
        <taxon>unclassified sequences</taxon>
        <taxon>metagenomes</taxon>
        <taxon>ecological metagenomes</taxon>
    </lineage>
</organism>
<evidence type="ECO:0000313" key="2">
    <source>
        <dbReference type="EMBL" id="VAX12152.1"/>
    </source>
</evidence>
<dbReference type="InterPro" id="IPR036061">
    <property type="entry name" value="CheW-like_dom_sf"/>
</dbReference>
<dbReference type="PANTHER" id="PTHR22617:SF43">
    <property type="entry name" value="PROTEIN PILI"/>
    <property type="match status" value="1"/>
</dbReference>
<sequence length="182" mass="20306">MADSGTKVFALLREIESRSRQKALGLPQQLEIRHTETGIGFLLQDMTLVVATNEISEILPYPLLTKIPGTLSWMKGVANIRGTLIPIIDLLGFVKQEPAQLNRKSRVLVMRHGDLISGLLVTEVLGLRHFFEQEKTADLPPAPVRLQGLLDGAYQQGEQHWGIFSTRRLVDMPEFINVAAEV</sequence>
<accession>A0A3B1B7R3</accession>
<dbReference type="GO" id="GO:0006935">
    <property type="term" value="P:chemotaxis"/>
    <property type="evidence" value="ECO:0007669"/>
    <property type="project" value="InterPro"/>
</dbReference>
<reference evidence="2" key="1">
    <citation type="submission" date="2018-06" db="EMBL/GenBank/DDBJ databases">
        <authorList>
            <person name="Zhirakovskaya E."/>
        </authorList>
    </citation>
    <scope>NUCLEOTIDE SEQUENCE</scope>
</reference>
<dbReference type="Pfam" id="PF01584">
    <property type="entry name" value="CheW"/>
    <property type="match status" value="1"/>
</dbReference>
<evidence type="ECO:0000259" key="1">
    <source>
        <dbReference type="PROSITE" id="PS50851"/>
    </source>
</evidence>
<dbReference type="PANTHER" id="PTHR22617">
    <property type="entry name" value="CHEMOTAXIS SENSOR HISTIDINE KINASE-RELATED"/>
    <property type="match status" value="1"/>
</dbReference>
<dbReference type="InterPro" id="IPR002545">
    <property type="entry name" value="CheW-lke_dom"/>
</dbReference>
<feature type="domain" description="CheW-like" evidence="1">
    <location>
        <begin position="35"/>
        <end position="175"/>
    </location>
</feature>
<proteinExistence type="predicted"/>
<dbReference type="AlphaFoldDB" id="A0A3B1B7R3"/>
<dbReference type="PROSITE" id="PS50851">
    <property type="entry name" value="CHEW"/>
    <property type="match status" value="1"/>
</dbReference>
<dbReference type="SMART" id="SM00260">
    <property type="entry name" value="CheW"/>
    <property type="match status" value="1"/>
</dbReference>
<dbReference type="EMBL" id="UOFZ01000016">
    <property type="protein sequence ID" value="VAX12152.1"/>
    <property type="molecule type" value="Genomic_DNA"/>
</dbReference>
<dbReference type="InterPro" id="IPR039315">
    <property type="entry name" value="CheW"/>
</dbReference>
<protein>
    <recommendedName>
        <fullName evidence="1">CheW-like domain-containing protein</fullName>
    </recommendedName>
</protein>
<gene>
    <name evidence="2" type="ORF">MNBD_GAMMA24-1987</name>
</gene>
<dbReference type="Gene3D" id="2.40.50.180">
    <property type="entry name" value="CheA-289, Domain 4"/>
    <property type="match status" value="1"/>
</dbReference>
<dbReference type="SUPFAM" id="SSF50341">
    <property type="entry name" value="CheW-like"/>
    <property type="match status" value="1"/>
</dbReference>